<sequence length="245" mass="25918">MKKTSLIAFAAAAISASSALAAPGGVYVGLNGGYQMIPGKVKADLFKYSTKSTPDAAIEPSVDLEGAPRGPFVNAAFGYVVSDEFRTALSFQYNFDQKNTYNKERVETNKVNAAPKLKLSQSWNVLASFYYDFLNTSAFTPFIGVGLGYGARTYAVEGIQAKAATTVIGTIGSIDDVALKAGSKATKKAFVFGGTLGVAYKISNQVSLELAYAVQTLPKAETKLPAEVSTNNEHAAKFKAKKSCS</sequence>
<evidence type="ECO:0000256" key="2">
    <source>
        <dbReference type="SAM" id="SignalP"/>
    </source>
</evidence>
<dbReference type="HOGENOM" id="CLU_1132585_0_0_5"/>
<protein>
    <recommendedName>
        <fullName evidence="3">Outer membrane protein beta-barrel domain-containing protein</fullName>
    </recommendedName>
</protein>
<dbReference type="OrthoDB" id="7161213at2"/>
<dbReference type="AlphaFoldDB" id="F7XU43"/>
<reference evidence="4 5" key="1">
    <citation type="journal article" date="2011" name="Mol. Biol. Evol.">
        <title>Phylogenomic evidence for the presence of a flagellum and cbb3 oxidase in the free-living mitochondrial ancestor.</title>
        <authorList>
            <person name="Sassera D."/>
            <person name="Lo N."/>
            <person name="Epis S."/>
            <person name="D'Auria G."/>
            <person name="Montagna M."/>
            <person name="Comandatore F."/>
            <person name="Horner D."/>
            <person name="Pereto J."/>
            <person name="Luciano A.M."/>
            <person name="Franciosi F."/>
            <person name="Ferri E."/>
            <person name="Crotti E."/>
            <person name="Bazzocchi C."/>
            <person name="Daffonchio D."/>
            <person name="Sacchi L."/>
            <person name="Moya A."/>
            <person name="Latorre A."/>
            <person name="Bandi C."/>
        </authorList>
    </citation>
    <scope>NUCLEOTIDE SEQUENCE [LARGE SCALE GENOMIC DNA]</scope>
    <source>
        <strain evidence="4 5">IricVA</strain>
    </source>
</reference>
<organism evidence="4 5">
    <name type="scientific">Midichloria mitochondrii (strain IricVA)</name>
    <dbReference type="NCBI Taxonomy" id="696127"/>
    <lineage>
        <taxon>Bacteria</taxon>
        <taxon>Pseudomonadati</taxon>
        <taxon>Pseudomonadota</taxon>
        <taxon>Alphaproteobacteria</taxon>
        <taxon>Rickettsiales</taxon>
        <taxon>Candidatus Midichloriaceae</taxon>
        <taxon>Candidatus Midichloria</taxon>
    </lineage>
</organism>
<feature type="chain" id="PRO_5003364962" description="Outer membrane protein beta-barrel domain-containing protein" evidence="2">
    <location>
        <begin position="22"/>
        <end position="245"/>
    </location>
</feature>
<evidence type="ECO:0000256" key="1">
    <source>
        <dbReference type="ARBA" id="ARBA00022729"/>
    </source>
</evidence>
<accession>F7XU43</accession>
<dbReference type="InterPro" id="IPR011250">
    <property type="entry name" value="OMP/PagP_B-barrel"/>
</dbReference>
<keyword evidence="5" id="KW-1185">Reference proteome</keyword>
<dbReference type="KEGG" id="mmn:midi_01125"/>
<evidence type="ECO:0000259" key="3">
    <source>
        <dbReference type="Pfam" id="PF13505"/>
    </source>
</evidence>
<name>F7XU43_MIDMI</name>
<dbReference type="SUPFAM" id="SSF56925">
    <property type="entry name" value="OMPA-like"/>
    <property type="match status" value="1"/>
</dbReference>
<dbReference type="InterPro" id="IPR027385">
    <property type="entry name" value="Beta-barrel_OMP"/>
</dbReference>
<gene>
    <name evidence="4" type="ordered locus">midi_01125</name>
</gene>
<dbReference type="Proteomes" id="UP000006639">
    <property type="component" value="Chromosome"/>
</dbReference>
<feature type="domain" description="Outer membrane protein beta-barrel" evidence="3">
    <location>
        <begin position="8"/>
        <end position="213"/>
    </location>
</feature>
<evidence type="ECO:0000313" key="5">
    <source>
        <dbReference type="Proteomes" id="UP000006639"/>
    </source>
</evidence>
<dbReference type="Pfam" id="PF13505">
    <property type="entry name" value="OMP_b-brl"/>
    <property type="match status" value="1"/>
</dbReference>
<dbReference type="EMBL" id="CP002130">
    <property type="protein sequence ID" value="AEI89402.1"/>
    <property type="molecule type" value="Genomic_DNA"/>
</dbReference>
<evidence type="ECO:0000313" key="4">
    <source>
        <dbReference type="EMBL" id="AEI89402.1"/>
    </source>
</evidence>
<dbReference type="RefSeq" id="WP_013951595.1">
    <property type="nucleotide sequence ID" value="NC_015722.1"/>
</dbReference>
<dbReference type="Gene3D" id="2.40.160.20">
    <property type="match status" value="1"/>
</dbReference>
<keyword evidence="1 2" id="KW-0732">Signal</keyword>
<dbReference type="STRING" id="696127.midi_01125"/>
<proteinExistence type="predicted"/>
<feature type="signal peptide" evidence="2">
    <location>
        <begin position="1"/>
        <end position="21"/>
    </location>
</feature>